<dbReference type="Pfam" id="PF10722">
    <property type="entry name" value="YbjN"/>
    <property type="match status" value="1"/>
</dbReference>
<proteinExistence type="predicted"/>
<protein>
    <submittedName>
        <fullName evidence="2">YbjN domain-containing protein</fullName>
    </submittedName>
</protein>
<feature type="compositionally biased region" description="Basic and acidic residues" evidence="1">
    <location>
        <begin position="17"/>
        <end position="36"/>
    </location>
</feature>
<dbReference type="Proteomes" id="UP001056035">
    <property type="component" value="Chromosome"/>
</dbReference>
<dbReference type="InterPro" id="IPR019660">
    <property type="entry name" value="Put_sensory_transdc_reg_YbjN"/>
</dbReference>
<keyword evidence="3" id="KW-1185">Reference proteome</keyword>
<evidence type="ECO:0000313" key="2">
    <source>
        <dbReference type="EMBL" id="UTI65316.1"/>
    </source>
</evidence>
<organism evidence="2 3">
    <name type="scientific">Paraconexibacter antarcticus</name>
    <dbReference type="NCBI Taxonomy" id="2949664"/>
    <lineage>
        <taxon>Bacteria</taxon>
        <taxon>Bacillati</taxon>
        <taxon>Actinomycetota</taxon>
        <taxon>Thermoleophilia</taxon>
        <taxon>Solirubrobacterales</taxon>
        <taxon>Paraconexibacteraceae</taxon>
        <taxon>Paraconexibacter</taxon>
    </lineage>
</organism>
<accession>A0ABY5DTF1</accession>
<name>A0ABY5DTF1_9ACTN</name>
<feature type="region of interest" description="Disordered" evidence="1">
    <location>
        <begin position="15"/>
        <end position="36"/>
    </location>
</feature>
<reference evidence="2 3" key="1">
    <citation type="submission" date="2022-06" db="EMBL/GenBank/DDBJ databases">
        <title>Paraconexibacter antarcticus.</title>
        <authorList>
            <person name="Kim C.S."/>
        </authorList>
    </citation>
    <scope>NUCLEOTIDE SEQUENCE [LARGE SCALE GENOMIC DNA]</scope>
    <source>
        <strain evidence="2 3">02-257</strain>
    </source>
</reference>
<evidence type="ECO:0000313" key="3">
    <source>
        <dbReference type="Proteomes" id="UP001056035"/>
    </source>
</evidence>
<dbReference type="EMBL" id="CP098502">
    <property type="protein sequence ID" value="UTI65316.1"/>
    <property type="molecule type" value="Genomic_DNA"/>
</dbReference>
<evidence type="ECO:0000256" key="1">
    <source>
        <dbReference type="SAM" id="MobiDB-lite"/>
    </source>
</evidence>
<gene>
    <name evidence="2" type="ORF">NBH00_03675</name>
</gene>
<sequence>MTAVAFNGFRTAPVGHLGKDSRTPHRAVRDSVGRDRQGVGEPLVANEVVGRPIEQRALRLLLLVVWASRPSSRAGHVARHRYEAFGDQVTEEIDDPDWPLLRIARPGIDNVTSARIDEDEDVVQVTMYAERLRPASPAVLAKINELNYSLTLEKVTVDPTSGVVEVTAAAPRVGLTADTLTFLVDSVVVLR</sequence>